<dbReference type="RefSeq" id="WP_014401645.1">
    <property type="nucleotide sequence ID" value="NC_017033.1"/>
</dbReference>
<comment type="subcellular location">
    <subcellularLocation>
        <location evidence="2">Cell membrane</location>
        <topology evidence="2">Single-pass membrane protein</topology>
    </subcellularLocation>
</comment>
<dbReference type="HOGENOM" id="CLU_077117_0_1_6"/>
<evidence type="ECO:0000256" key="17">
    <source>
        <dbReference type="ARBA" id="ARBA00032888"/>
    </source>
</evidence>
<keyword evidence="20" id="KW-1185">Reference proteome</keyword>
<dbReference type="eggNOG" id="COG2134">
    <property type="taxonomic scope" value="Bacteria"/>
</dbReference>
<evidence type="ECO:0000256" key="7">
    <source>
        <dbReference type="ARBA" id="ARBA00019608"/>
    </source>
</evidence>
<evidence type="ECO:0000256" key="4">
    <source>
        <dbReference type="ARBA" id="ARBA00005189"/>
    </source>
</evidence>
<dbReference type="AlphaFoldDB" id="H8L0L3"/>
<dbReference type="EMBL" id="CP003350">
    <property type="protein sequence ID" value="AFC84639.1"/>
    <property type="molecule type" value="Genomic_DNA"/>
</dbReference>
<organism evidence="19 20">
    <name type="scientific">Frateuria aurantia (strain ATCC 33424 / DSM 6220 / KCTC 2777 / LMG 1558 / NBRC 3245 / NCIMB 13370)</name>
    <name type="common">Acetobacter aurantius</name>
    <dbReference type="NCBI Taxonomy" id="767434"/>
    <lineage>
        <taxon>Bacteria</taxon>
        <taxon>Pseudomonadati</taxon>
        <taxon>Pseudomonadota</taxon>
        <taxon>Gammaproteobacteria</taxon>
        <taxon>Lysobacterales</taxon>
        <taxon>Rhodanobacteraceae</taxon>
        <taxon>Frateuria</taxon>
    </lineage>
</organism>
<evidence type="ECO:0000256" key="6">
    <source>
        <dbReference type="ARBA" id="ARBA00012375"/>
    </source>
</evidence>
<comment type="catalytic activity">
    <reaction evidence="1">
        <text>a CDP-1,2-diacyl-sn-glycerol + H2O = a 1,2-diacyl-sn-glycero-3-phosphate + CMP + 2 H(+)</text>
        <dbReference type="Rhea" id="RHEA:15221"/>
        <dbReference type="ChEBI" id="CHEBI:15377"/>
        <dbReference type="ChEBI" id="CHEBI:15378"/>
        <dbReference type="ChEBI" id="CHEBI:58332"/>
        <dbReference type="ChEBI" id="CHEBI:58608"/>
        <dbReference type="ChEBI" id="CHEBI:60377"/>
        <dbReference type="EC" id="3.6.1.26"/>
    </reaction>
</comment>
<dbReference type="InterPro" id="IPR003763">
    <property type="entry name" value="CDP-diacylglyc_Pase"/>
</dbReference>
<evidence type="ECO:0000256" key="9">
    <source>
        <dbReference type="ARBA" id="ARBA00022516"/>
    </source>
</evidence>
<protein>
    <recommendedName>
        <fullName evidence="7">CDP-diacylglycerol pyrophosphatase</fullName>
        <ecNumber evidence="6">3.6.1.26</ecNumber>
    </recommendedName>
    <alternativeName>
        <fullName evidence="17">CDP-diacylglycerol phosphatidylhydrolase</fullName>
    </alternativeName>
    <alternativeName>
        <fullName evidence="18">CDP-diglyceride hydrolase</fullName>
    </alternativeName>
</protein>
<evidence type="ECO:0000313" key="20">
    <source>
        <dbReference type="Proteomes" id="UP000005234"/>
    </source>
</evidence>
<evidence type="ECO:0000256" key="16">
    <source>
        <dbReference type="ARBA" id="ARBA00023264"/>
    </source>
</evidence>
<evidence type="ECO:0000256" key="14">
    <source>
        <dbReference type="ARBA" id="ARBA00023136"/>
    </source>
</evidence>
<name>H8L0L3_FRAAD</name>
<evidence type="ECO:0000256" key="12">
    <source>
        <dbReference type="ARBA" id="ARBA00022989"/>
    </source>
</evidence>
<keyword evidence="14" id="KW-0472">Membrane</keyword>
<evidence type="ECO:0000256" key="13">
    <source>
        <dbReference type="ARBA" id="ARBA00023098"/>
    </source>
</evidence>
<dbReference type="Pfam" id="PF02611">
    <property type="entry name" value="CDH"/>
    <property type="match status" value="1"/>
</dbReference>
<dbReference type="GO" id="GO:0005886">
    <property type="term" value="C:plasma membrane"/>
    <property type="evidence" value="ECO:0007669"/>
    <property type="project" value="UniProtKB-SubCell"/>
</dbReference>
<dbReference type="GO" id="GO:0008654">
    <property type="term" value="P:phospholipid biosynthetic process"/>
    <property type="evidence" value="ECO:0007669"/>
    <property type="project" value="UniProtKB-KW"/>
</dbReference>
<comment type="pathway">
    <text evidence="3">Phospholipid metabolism; CDP-diacylglycerol degradation; phosphatidate from CDP-diacylglycerol: step 1/1.</text>
</comment>
<keyword evidence="11" id="KW-0378">Hydrolase</keyword>
<keyword evidence="15" id="KW-0594">Phospholipid biosynthesis</keyword>
<dbReference type="KEGG" id="fau:Fraau_0140"/>
<dbReference type="SUPFAM" id="SSF54197">
    <property type="entry name" value="HIT-like"/>
    <property type="match status" value="1"/>
</dbReference>
<evidence type="ECO:0000256" key="5">
    <source>
        <dbReference type="ARBA" id="ARBA00006435"/>
    </source>
</evidence>
<dbReference type="EC" id="3.6.1.26" evidence="6"/>
<evidence type="ECO:0000256" key="18">
    <source>
        <dbReference type="ARBA" id="ARBA00032892"/>
    </source>
</evidence>
<comment type="similarity">
    <text evidence="5">Belongs to the Cdh family.</text>
</comment>
<evidence type="ECO:0000313" key="19">
    <source>
        <dbReference type="EMBL" id="AFC84639.1"/>
    </source>
</evidence>
<gene>
    <name evidence="19" type="ordered locus">Fraau_0140</name>
</gene>
<dbReference type="InterPro" id="IPR036265">
    <property type="entry name" value="HIT-like_sf"/>
</dbReference>
<dbReference type="STRING" id="767434.Fraau_0140"/>
<dbReference type="GO" id="GO:0008715">
    <property type="term" value="F:CDP-diacylglycerol diphosphatase activity"/>
    <property type="evidence" value="ECO:0007669"/>
    <property type="project" value="UniProtKB-EC"/>
</dbReference>
<evidence type="ECO:0000256" key="8">
    <source>
        <dbReference type="ARBA" id="ARBA00022475"/>
    </source>
</evidence>
<evidence type="ECO:0000256" key="10">
    <source>
        <dbReference type="ARBA" id="ARBA00022692"/>
    </source>
</evidence>
<reference evidence="19" key="1">
    <citation type="submission" date="2012-02" db="EMBL/GenBank/DDBJ databases">
        <title>The complete genome of Frateuria aurantia DSM 6220.</title>
        <authorList>
            <consortium name="US DOE Joint Genome Institute (JGI-PGF)"/>
            <person name="Lucas S."/>
            <person name="Copeland A."/>
            <person name="Lapidus A."/>
            <person name="Glavina del Rio T."/>
            <person name="Dalin E."/>
            <person name="Tice H."/>
            <person name="Bruce D."/>
            <person name="Goodwin L."/>
            <person name="Pitluck S."/>
            <person name="Peters L."/>
            <person name="Ovchinnikova G."/>
            <person name="Teshima H."/>
            <person name="Kyrpides N."/>
            <person name="Mavromatis K."/>
            <person name="Ivanova N."/>
            <person name="Brettin T."/>
            <person name="Detter J.C."/>
            <person name="Han C."/>
            <person name="Larimer F."/>
            <person name="Land M."/>
            <person name="Hauser L."/>
            <person name="Markowitz V."/>
            <person name="Cheng J.-F."/>
            <person name="Hugenholtz P."/>
            <person name="Woyke T."/>
            <person name="Wu D."/>
            <person name="Brambilla E."/>
            <person name="Klenk H.-P."/>
            <person name="Eisen J.A."/>
        </authorList>
    </citation>
    <scope>NUCLEOTIDE SEQUENCE</scope>
    <source>
        <strain evidence="19">DSM 6220</strain>
    </source>
</reference>
<keyword evidence="13" id="KW-0443">Lipid metabolism</keyword>
<proteinExistence type="inferred from homology"/>
<evidence type="ECO:0000256" key="15">
    <source>
        <dbReference type="ARBA" id="ARBA00023209"/>
    </source>
</evidence>
<evidence type="ECO:0000256" key="1">
    <source>
        <dbReference type="ARBA" id="ARBA00001007"/>
    </source>
</evidence>
<comment type="pathway">
    <text evidence="4">Lipid metabolism.</text>
</comment>
<dbReference type="Proteomes" id="UP000005234">
    <property type="component" value="Chromosome"/>
</dbReference>
<keyword evidence="16" id="KW-1208">Phospholipid metabolism</keyword>
<dbReference type="UniPathway" id="UPA00609">
    <property type="reaction ID" value="UER00664"/>
</dbReference>
<keyword evidence="8" id="KW-1003">Cell membrane</keyword>
<accession>H8L0L3</accession>
<dbReference type="GO" id="GO:0046342">
    <property type="term" value="P:CDP-diacylglycerol catabolic process"/>
    <property type="evidence" value="ECO:0007669"/>
    <property type="project" value="UniProtKB-UniPathway"/>
</dbReference>
<keyword evidence="12" id="KW-1133">Transmembrane helix</keyword>
<evidence type="ECO:0000256" key="2">
    <source>
        <dbReference type="ARBA" id="ARBA00004162"/>
    </source>
</evidence>
<evidence type="ECO:0000256" key="11">
    <source>
        <dbReference type="ARBA" id="ARBA00022801"/>
    </source>
</evidence>
<keyword evidence="9" id="KW-0444">Lipid biosynthesis</keyword>
<evidence type="ECO:0000256" key="3">
    <source>
        <dbReference type="ARBA" id="ARBA00004927"/>
    </source>
</evidence>
<sequence length="265" mass="28964">MSRRSVWRHGLGLGLLLAALTVWPQWGHAENPSQLWLLLQRCAVQAKAGHQPPLPCARVSGTPGAPDSYAVLKDRDGKAQYLLLPMQRTSGLEAASLIKPQAHNFLADAWALRDQVSAAADAALPRQAFGLVINSAYGRSQNQLHIHADCMQPWLVRRLADPALSRGEDWQSIDLPLDGAIRHFQLRWLPGEQLSVNPFRLLAEHLSAGDDMASHSLVLIGGYDPRHRPGFFLLSGHHDAATGDSANADRLQDLACHIVASLPSH</sequence>
<keyword evidence="10" id="KW-0812">Transmembrane</keyword>
<dbReference type="Gene3D" id="3.30.428.30">
    <property type="entry name" value="HIT family - CDH-like"/>
    <property type="match status" value="1"/>
</dbReference>